<feature type="domain" description="N-acetyltransferase" evidence="4">
    <location>
        <begin position="14"/>
        <end position="175"/>
    </location>
</feature>
<dbReference type="GO" id="GO:0008999">
    <property type="term" value="F:protein-N-terminal-alanine acetyltransferase activity"/>
    <property type="evidence" value="ECO:0007669"/>
    <property type="project" value="TreeGrafter"/>
</dbReference>
<keyword evidence="1 5" id="KW-0808">Transferase</keyword>
<evidence type="ECO:0000256" key="3">
    <source>
        <dbReference type="ARBA" id="ARBA00038502"/>
    </source>
</evidence>
<dbReference type="Gene3D" id="3.40.630.30">
    <property type="match status" value="1"/>
</dbReference>
<evidence type="ECO:0000256" key="1">
    <source>
        <dbReference type="ARBA" id="ARBA00022679"/>
    </source>
</evidence>
<organism evidence="5 6">
    <name type="scientific">Alkaliphilus oremlandii (strain OhILAs)</name>
    <name type="common">Clostridium oremlandii (strain OhILAs)</name>
    <dbReference type="NCBI Taxonomy" id="350688"/>
    <lineage>
        <taxon>Bacteria</taxon>
        <taxon>Bacillati</taxon>
        <taxon>Bacillota</taxon>
        <taxon>Clostridia</taxon>
        <taxon>Peptostreptococcales</taxon>
        <taxon>Natronincolaceae</taxon>
        <taxon>Alkaliphilus</taxon>
    </lineage>
</organism>
<keyword evidence="6" id="KW-1185">Reference proteome</keyword>
<dbReference type="GO" id="GO:0005737">
    <property type="term" value="C:cytoplasm"/>
    <property type="evidence" value="ECO:0007669"/>
    <property type="project" value="TreeGrafter"/>
</dbReference>
<dbReference type="AlphaFoldDB" id="A8MKC7"/>
<evidence type="ECO:0000313" key="5">
    <source>
        <dbReference type="EMBL" id="ABW20259.1"/>
    </source>
</evidence>
<dbReference type="eggNOG" id="COG1670">
    <property type="taxonomic scope" value="Bacteria"/>
</dbReference>
<dbReference type="InterPro" id="IPR016181">
    <property type="entry name" value="Acyl_CoA_acyltransferase"/>
</dbReference>
<keyword evidence="2" id="KW-0012">Acyltransferase</keyword>
<dbReference type="SUPFAM" id="SSF55729">
    <property type="entry name" value="Acyl-CoA N-acyltransferases (Nat)"/>
    <property type="match status" value="1"/>
</dbReference>
<dbReference type="Proteomes" id="UP000000269">
    <property type="component" value="Chromosome"/>
</dbReference>
<dbReference type="PANTHER" id="PTHR43792">
    <property type="entry name" value="GNAT FAMILY, PUTATIVE (AFU_ORTHOLOGUE AFUA_3G00765)-RELATED-RELATED"/>
    <property type="match status" value="1"/>
</dbReference>
<dbReference type="PANTHER" id="PTHR43792:SF8">
    <property type="entry name" value="[RIBOSOMAL PROTEIN US5]-ALANINE N-ACETYLTRANSFERASE"/>
    <property type="match status" value="1"/>
</dbReference>
<dbReference type="InterPro" id="IPR051531">
    <property type="entry name" value="N-acetyltransferase"/>
</dbReference>
<name>A8MKC7_ALKOO</name>
<dbReference type="HOGENOM" id="CLU_013985_3_6_9"/>
<evidence type="ECO:0000313" key="6">
    <source>
        <dbReference type="Proteomes" id="UP000000269"/>
    </source>
</evidence>
<gene>
    <name evidence="5" type="ordered locus">Clos_2728</name>
</gene>
<dbReference type="KEGG" id="aoe:Clos_2728"/>
<evidence type="ECO:0000256" key="2">
    <source>
        <dbReference type="ARBA" id="ARBA00023315"/>
    </source>
</evidence>
<proteinExistence type="inferred from homology"/>
<comment type="similarity">
    <text evidence="3">Belongs to the acetyltransferase family. RimJ subfamily.</text>
</comment>
<sequence length="180" mass="20779">MDKSMFYHLQDAEIYFKPLNMEDAEAIHSYTSNENVSRFIGWKLMKTLEDTRSHIENMIKRDTEGTHLHASIVLKSTDAIIGTAMIFSFDEKANHAEIGYVLHQDYWGKGYGTRTIALMNDFAFKALNLHKLHARVISANIASARILEKNGFEREGRLKDYYVIDNTYCDSLLFGKFKAR</sequence>
<dbReference type="OrthoDB" id="9811523at2"/>
<dbReference type="PROSITE" id="PS51186">
    <property type="entry name" value="GNAT"/>
    <property type="match status" value="1"/>
</dbReference>
<dbReference type="RefSeq" id="WP_012160566.1">
    <property type="nucleotide sequence ID" value="NC_009922.1"/>
</dbReference>
<reference evidence="6" key="1">
    <citation type="submission" date="2007-10" db="EMBL/GenBank/DDBJ databases">
        <title>Complete genome of Alkaliphilus oremlandii OhILAs.</title>
        <authorList>
            <person name="Copeland A."/>
            <person name="Lucas S."/>
            <person name="Lapidus A."/>
            <person name="Barry K."/>
            <person name="Detter J.C."/>
            <person name="Glavina del Rio T."/>
            <person name="Hammon N."/>
            <person name="Israni S."/>
            <person name="Dalin E."/>
            <person name="Tice H."/>
            <person name="Pitluck S."/>
            <person name="Chain P."/>
            <person name="Malfatti S."/>
            <person name="Shin M."/>
            <person name="Vergez L."/>
            <person name="Schmutz J."/>
            <person name="Larimer F."/>
            <person name="Land M."/>
            <person name="Hauser L."/>
            <person name="Kyrpides N."/>
            <person name="Mikhailova N."/>
            <person name="Stolz J.F."/>
            <person name="Dawson A."/>
            <person name="Fisher E."/>
            <person name="Crable B."/>
            <person name="Perera E."/>
            <person name="Lisak J."/>
            <person name="Ranganathan M."/>
            <person name="Basu P."/>
            <person name="Richardson P."/>
        </authorList>
    </citation>
    <scope>NUCLEOTIDE SEQUENCE [LARGE SCALE GENOMIC DNA]</scope>
    <source>
        <strain evidence="6">OhILAs</strain>
    </source>
</reference>
<dbReference type="InterPro" id="IPR000182">
    <property type="entry name" value="GNAT_dom"/>
</dbReference>
<dbReference type="EMBL" id="CP000853">
    <property type="protein sequence ID" value="ABW20259.1"/>
    <property type="molecule type" value="Genomic_DNA"/>
</dbReference>
<dbReference type="Pfam" id="PF13302">
    <property type="entry name" value="Acetyltransf_3"/>
    <property type="match status" value="1"/>
</dbReference>
<accession>A8MKC7</accession>
<evidence type="ECO:0000259" key="4">
    <source>
        <dbReference type="PROSITE" id="PS51186"/>
    </source>
</evidence>
<protein>
    <submittedName>
        <fullName evidence="5">GCN5-related N-acetyltransferase</fullName>
    </submittedName>
</protein>
<dbReference type="CDD" id="cd04301">
    <property type="entry name" value="NAT_SF"/>
    <property type="match status" value="1"/>
</dbReference>
<dbReference type="STRING" id="350688.Clos_2728"/>